<proteinExistence type="predicted"/>
<organism evidence="2 3">
    <name type="scientific">Glossina brevipalpis</name>
    <dbReference type="NCBI Taxonomy" id="37001"/>
    <lineage>
        <taxon>Eukaryota</taxon>
        <taxon>Metazoa</taxon>
        <taxon>Ecdysozoa</taxon>
        <taxon>Arthropoda</taxon>
        <taxon>Hexapoda</taxon>
        <taxon>Insecta</taxon>
        <taxon>Pterygota</taxon>
        <taxon>Neoptera</taxon>
        <taxon>Endopterygota</taxon>
        <taxon>Diptera</taxon>
        <taxon>Brachycera</taxon>
        <taxon>Muscomorpha</taxon>
        <taxon>Hippoboscoidea</taxon>
        <taxon>Glossinidae</taxon>
        <taxon>Glossina</taxon>
    </lineage>
</organism>
<sequence length="127" mass="13837">MFGEIAMYLTISVAIVATILLILYCWLNLGRLRPCNCFASYHERCRQILGTGGDTCSCKGFGNNNLLLSLLKYFNAFSLFAFSALQGLQTPLNDSSSGFIATGTDLASFAVMVSFQNAITKLLLSEI</sequence>
<accession>A0A1A9WHK7</accession>
<feature type="transmembrane region" description="Helical" evidence="1">
    <location>
        <begin position="6"/>
        <end position="27"/>
    </location>
</feature>
<evidence type="ECO:0000256" key="1">
    <source>
        <dbReference type="SAM" id="Phobius"/>
    </source>
</evidence>
<dbReference type="EnsemblMetazoa" id="GBRI020052-RA">
    <property type="protein sequence ID" value="GBRI020052-PA"/>
    <property type="gene ID" value="GBRI020052"/>
</dbReference>
<keyword evidence="1" id="KW-0472">Membrane</keyword>
<protein>
    <submittedName>
        <fullName evidence="2">Uncharacterized protein</fullName>
    </submittedName>
</protein>
<keyword evidence="1" id="KW-1133">Transmembrane helix</keyword>
<evidence type="ECO:0000313" key="3">
    <source>
        <dbReference type="Proteomes" id="UP000091820"/>
    </source>
</evidence>
<dbReference type="VEuPathDB" id="VectorBase:GBRI020052"/>
<dbReference type="Proteomes" id="UP000091820">
    <property type="component" value="Unassembled WGS sequence"/>
</dbReference>
<keyword evidence="1" id="KW-0812">Transmembrane</keyword>
<reference evidence="2" key="2">
    <citation type="submission" date="2020-05" db="UniProtKB">
        <authorList>
            <consortium name="EnsemblMetazoa"/>
        </authorList>
    </citation>
    <scope>IDENTIFICATION</scope>
    <source>
        <strain evidence="2">IAEA</strain>
    </source>
</reference>
<keyword evidence="3" id="KW-1185">Reference proteome</keyword>
<name>A0A1A9WHK7_9MUSC</name>
<reference evidence="3" key="1">
    <citation type="submission" date="2014-03" db="EMBL/GenBank/DDBJ databases">
        <authorList>
            <person name="Aksoy S."/>
            <person name="Warren W."/>
            <person name="Wilson R.K."/>
        </authorList>
    </citation>
    <scope>NUCLEOTIDE SEQUENCE [LARGE SCALE GENOMIC DNA]</scope>
    <source>
        <strain evidence="3">IAEA</strain>
    </source>
</reference>
<evidence type="ECO:0000313" key="2">
    <source>
        <dbReference type="EnsemblMetazoa" id="GBRI020052-PA"/>
    </source>
</evidence>
<dbReference type="AlphaFoldDB" id="A0A1A9WHK7"/>